<organism evidence="2 3">
    <name type="scientific">Hohenbuehelia grisea</name>
    <dbReference type="NCBI Taxonomy" id="104357"/>
    <lineage>
        <taxon>Eukaryota</taxon>
        <taxon>Fungi</taxon>
        <taxon>Dikarya</taxon>
        <taxon>Basidiomycota</taxon>
        <taxon>Agaricomycotina</taxon>
        <taxon>Agaricomycetes</taxon>
        <taxon>Agaricomycetidae</taxon>
        <taxon>Agaricales</taxon>
        <taxon>Pleurotineae</taxon>
        <taxon>Pleurotaceae</taxon>
        <taxon>Hohenbuehelia</taxon>
    </lineage>
</organism>
<protein>
    <recommendedName>
        <fullName evidence="1">DUF6699 domain-containing protein</fullName>
    </recommendedName>
</protein>
<dbReference type="Proteomes" id="UP001556367">
    <property type="component" value="Unassembled WGS sequence"/>
</dbReference>
<evidence type="ECO:0000313" key="2">
    <source>
        <dbReference type="EMBL" id="KAL0946663.1"/>
    </source>
</evidence>
<gene>
    <name evidence="2" type="ORF">HGRIS_012853</name>
</gene>
<keyword evidence="3" id="KW-1185">Reference proteome</keyword>
<comment type="caution">
    <text evidence="2">The sequence shown here is derived from an EMBL/GenBank/DDBJ whole genome shotgun (WGS) entry which is preliminary data.</text>
</comment>
<dbReference type="InterPro" id="IPR046522">
    <property type="entry name" value="DUF6699"/>
</dbReference>
<sequence>MAAAARRERWQIYGGQYRQVTSLDQPWRPSPLLSSWPLDLPWNRLPLPLDNYPPSPPTSSSSSGPHTPPLRASLLRSIRVLKRLLPGSPRRRISSESPLATSPARELGIEIKTVNDRVPLSEWKAYGYFACPFVNGMNVYNESPGPPGVTPNIDEVYEAFESLTRDDSHWIRGTQHIALPPRPTRWAEPNPLDPLPFPFECQLNPHLEHKLFGTPPLIFNIGLHPGVILYAGVDVTLPLLPSDKAQPATYPFLTHMFINAVADDPMDNFPWPIMVVQELGIKVADVLNAIYHNFQEHVSRTEYDSWPPARRKQAAAARTSRIAASNGTVPEDDTVRRIDYLGDLVMFRGLQANPDISTSSWVISVGRVWS</sequence>
<accession>A0ABR3ITS3</accession>
<evidence type="ECO:0000313" key="3">
    <source>
        <dbReference type="Proteomes" id="UP001556367"/>
    </source>
</evidence>
<name>A0ABR3ITS3_9AGAR</name>
<dbReference type="EMBL" id="JASNQZ010000015">
    <property type="protein sequence ID" value="KAL0946663.1"/>
    <property type="molecule type" value="Genomic_DNA"/>
</dbReference>
<feature type="domain" description="DUF6699" evidence="1">
    <location>
        <begin position="239"/>
        <end position="354"/>
    </location>
</feature>
<reference evidence="3" key="1">
    <citation type="submission" date="2024-06" db="EMBL/GenBank/DDBJ databases">
        <title>Multi-omics analyses provide insights into the biosynthesis of the anticancer antibiotic pleurotin in Hohenbuehelia grisea.</title>
        <authorList>
            <person name="Weaver J.A."/>
            <person name="Alberti F."/>
        </authorList>
    </citation>
    <scope>NUCLEOTIDE SEQUENCE [LARGE SCALE GENOMIC DNA]</scope>
    <source>
        <strain evidence="3">T-177</strain>
    </source>
</reference>
<proteinExistence type="predicted"/>
<evidence type="ECO:0000259" key="1">
    <source>
        <dbReference type="Pfam" id="PF20415"/>
    </source>
</evidence>
<dbReference type="Pfam" id="PF20415">
    <property type="entry name" value="DUF6699"/>
    <property type="match status" value="1"/>
</dbReference>